<proteinExistence type="predicted"/>
<evidence type="ECO:0000256" key="1">
    <source>
        <dbReference type="SAM" id="Phobius"/>
    </source>
</evidence>
<feature type="transmembrane region" description="Helical" evidence="1">
    <location>
        <begin position="88"/>
        <end position="109"/>
    </location>
</feature>
<evidence type="ECO:0000313" key="2">
    <source>
        <dbReference type="EMBL" id="CDD10292.1"/>
    </source>
</evidence>
<keyword evidence="1" id="KW-0812">Transmembrane</keyword>
<keyword evidence="1" id="KW-1133">Transmembrane helix</keyword>
<sequence length="195" mass="22467">MRFNPIEFFYELLNGNPYLIGVLIFTVCISLIPNSLCETILELPQKIKKMFAKKPVDAPIQQANQNYDFVPSDDNYFTFKGRIGRKVFIKRTAIAYLGIILVAVFFSWLAGSTSELEKVSLYSALMLVFMFPFTLFLYANTNRRFHDIDKSSRWTLAMFLASNTVALFYFLLLLYLFCKKSNPGANEYGPNPLQQ</sequence>
<keyword evidence="1" id="KW-0472">Membrane</keyword>
<feature type="transmembrane region" description="Helical" evidence="1">
    <location>
        <begin position="121"/>
        <end position="141"/>
    </location>
</feature>
<dbReference type="Proteomes" id="UP000014937">
    <property type="component" value="Unassembled WGS sequence"/>
</dbReference>
<protein>
    <submittedName>
        <fullName evidence="2">Inner membrane protein YhaI</fullName>
    </submittedName>
</protein>
<feature type="transmembrane region" description="Helical" evidence="1">
    <location>
        <begin position="18"/>
        <end position="41"/>
    </location>
</feature>
<dbReference type="Pfam" id="PF05656">
    <property type="entry name" value="DUF805"/>
    <property type="match status" value="1"/>
</dbReference>
<accession>R6XVI4</accession>
<feature type="transmembrane region" description="Helical" evidence="1">
    <location>
        <begin position="153"/>
        <end position="177"/>
    </location>
</feature>
<reference evidence="2" key="1">
    <citation type="submission" date="2012-11" db="EMBL/GenBank/DDBJ databases">
        <title>Dependencies among metagenomic species, viruses, plasmids and units of genetic variation.</title>
        <authorList>
            <person name="Nielsen H.B."/>
            <person name="Almeida M."/>
            <person name="Juncker A.S."/>
            <person name="Rasmussen S."/>
            <person name="Li J."/>
            <person name="Sunagawa S."/>
            <person name="Plichta D."/>
            <person name="Gautier L."/>
            <person name="Le Chatelier E."/>
            <person name="Peletier E."/>
            <person name="Bonde I."/>
            <person name="Nielsen T."/>
            <person name="Manichanh C."/>
            <person name="Arumugam M."/>
            <person name="Batto J."/>
            <person name="Santos M.B.Q.D."/>
            <person name="Blom N."/>
            <person name="Borruel N."/>
            <person name="Burgdorf K.S."/>
            <person name="Boumezbeur F."/>
            <person name="Casellas F."/>
            <person name="Dore J."/>
            <person name="Guarner F."/>
            <person name="Hansen T."/>
            <person name="Hildebrand F."/>
            <person name="Kaas R.S."/>
            <person name="Kennedy S."/>
            <person name="Kristiansen K."/>
            <person name="Kultima J.R."/>
            <person name="Leonard P."/>
            <person name="Levenez F."/>
            <person name="Lund O."/>
            <person name="Moumen B."/>
            <person name="Le Paslier D."/>
            <person name="Pons N."/>
            <person name="Pedersen O."/>
            <person name="Prifti E."/>
            <person name="Qin J."/>
            <person name="Raes J."/>
            <person name="Tap J."/>
            <person name="Tims S."/>
            <person name="Ussery D.W."/>
            <person name="Yamada T."/>
            <person name="MetaHit consortium"/>
            <person name="Renault P."/>
            <person name="Sicheritz-Ponten T."/>
            <person name="Bork P."/>
            <person name="Wang J."/>
            <person name="Brunak S."/>
            <person name="Ehrlich S.D."/>
        </authorList>
    </citation>
    <scope>NUCLEOTIDE SEQUENCE [LARGE SCALE GENOMIC DNA]</scope>
</reference>
<gene>
    <name evidence="2" type="ORF">BN587_01932</name>
</gene>
<dbReference type="EMBL" id="CBGL010000028">
    <property type="protein sequence ID" value="CDD10292.1"/>
    <property type="molecule type" value="Genomic_DNA"/>
</dbReference>
<dbReference type="HOGENOM" id="CLU_1395203_0_0_9"/>
<dbReference type="PANTHER" id="PTHR34980">
    <property type="entry name" value="INNER MEMBRANE PROTEIN-RELATED-RELATED"/>
    <property type="match status" value="1"/>
</dbReference>
<comment type="caution">
    <text evidence="2">The sequence shown here is derived from an EMBL/GenBank/DDBJ whole genome shotgun (WGS) entry which is preliminary data.</text>
</comment>
<dbReference type="InterPro" id="IPR008523">
    <property type="entry name" value="DUF805"/>
</dbReference>
<dbReference type="GO" id="GO:0005886">
    <property type="term" value="C:plasma membrane"/>
    <property type="evidence" value="ECO:0007669"/>
    <property type="project" value="TreeGrafter"/>
</dbReference>
<organism evidence="2">
    <name type="scientific">Phascolarctobacterium succinatutens CAG:287</name>
    <dbReference type="NCBI Taxonomy" id="1263101"/>
    <lineage>
        <taxon>Bacteria</taxon>
        <taxon>Bacillati</taxon>
        <taxon>Bacillota</taxon>
        <taxon>Negativicutes</taxon>
        <taxon>Acidaminococcales</taxon>
        <taxon>Acidaminococcaceae</taxon>
        <taxon>Phascolarctobacterium</taxon>
    </lineage>
</organism>
<name>R6XVI4_9FIRM</name>
<dbReference type="RefSeq" id="WP_021720964.1">
    <property type="nucleotide sequence ID" value="NZ_FR892819.1"/>
</dbReference>
<dbReference type="AlphaFoldDB" id="R6XVI4"/>